<gene>
    <name evidence="1" type="ORF">MILVUS5_LOCUS1679</name>
</gene>
<evidence type="ECO:0000313" key="1">
    <source>
        <dbReference type="EMBL" id="CAJ2629762.1"/>
    </source>
</evidence>
<organism evidence="1 2">
    <name type="scientific">Trifolium pratense</name>
    <name type="common">Red clover</name>
    <dbReference type="NCBI Taxonomy" id="57577"/>
    <lineage>
        <taxon>Eukaryota</taxon>
        <taxon>Viridiplantae</taxon>
        <taxon>Streptophyta</taxon>
        <taxon>Embryophyta</taxon>
        <taxon>Tracheophyta</taxon>
        <taxon>Spermatophyta</taxon>
        <taxon>Magnoliopsida</taxon>
        <taxon>eudicotyledons</taxon>
        <taxon>Gunneridae</taxon>
        <taxon>Pentapetalae</taxon>
        <taxon>rosids</taxon>
        <taxon>fabids</taxon>
        <taxon>Fabales</taxon>
        <taxon>Fabaceae</taxon>
        <taxon>Papilionoideae</taxon>
        <taxon>50 kb inversion clade</taxon>
        <taxon>NPAAA clade</taxon>
        <taxon>Hologalegina</taxon>
        <taxon>IRL clade</taxon>
        <taxon>Trifolieae</taxon>
        <taxon>Trifolium</taxon>
    </lineage>
</organism>
<proteinExistence type="predicted"/>
<evidence type="ECO:0000313" key="2">
    <source>
        <dbReference type="Proteomes" id="UP001177021"/>
    </source>
</evidence>
<dbReference type="EMBL" id="CASHSV030000001">
    <property type="protein sequence ID" value="CAJ2629762.1"/>
    <property type="molecule type" value="Genomic_DNA"/>
</dbReference>
<sequence>MTMMMARTTLIISLIKLNYSAFKKGYLGKHINLPSNFITTSFSHQILHDLLLSILIIGNQILPLPSSLLLRRRRFFSSAIVVAVSPLIQLPLLLALPSTFKRSFTSSGITCPSSATFVPESDSSSTFLHNSLRQASTRHILTPFGMREYKVHLDIPCLRLRWRRWSIRQNIASYKK</sequence>
<dbReference type="Proteomes" id="UP001177021">
    <property type="component" value="Unassembled WGS sequence"/>
</dbReference>
<keyword evidence="2" id="KW-1185">Reference proteome</keyword>
<name>A0ACB0IFD8_TRIPR</name>
<accession>A0ACB0IFD8</accession>
<reference evidence="1" key="1">
    <citation type="submission" date="2023-10" db="EMBL/GenBank/DDBJ databases">
        <authorList>
            <person name="Rodriguez Cubillos JULIANA M."/>
            <person name="De Vega J."/>
        </authorList>
    </citation>
    <scope>NUCLEOTIDE SEQUENCE</scope>
</reference>
<protein>
    <submittedName>
        <fullName evidence="1">Uncharacterized protein</fullName>
    </submittedName>
</protein>
<comment type="caution">
    <text evidence="1">The sequence shown here is derived from an EMBL/GenBank/DDBJ whole genome shotgun (WGS) entry which is preliminary data.</text>
</comment>